<feature type="domain" description="Glycosyltransferase 2-like" evidence="2">
    <location>
        <begin position="895"/>
        <end position="1029"/>
    </location>
</feature>
<feature type="coiled-coil region" evidence="1">
    <location>
        <begin position="304"/>
        <end position="338"/>
    </location>
</feature>
<dbReference type="Proteomes" id="UP000305654">
    <property type="component" value="Unassembled WGS sequence"/>
</dbReference>
<organism evidence="3 4">
    <name type="scientific">Lichenicoccus roseus</name>
    <dbReference type="NCBI Taxonomy" id="2683649"/>
    <lineage>
        <taxon>Bacteria</taxon>
        <taxon>Pseudomonadati</taxon>
        <taxon>Pseudomonadota</taxon>
        <taxon>Alphaproteobacteria</taxon>
        <taxon>Acetobacterales</taxon>
        <taxon>Acetobacteraceae</taxon>
        <taxon>Lichenicoccus</taxon>
    </lineage>
</organism>
<dbReference type="CDD" id="cd00761">
    <property type="entry name" value="Glyco_tranf_GTA_type"/>
    <property type="match status" value="1"/>
</dbReference>
<dbReference type="GO" id="GO:0016740">
    <property type="term" value="F:transferase activity"/>
    <property type="evidence" value="ECO:0007669"/>
    <property type="project" value="UniProtKB-KW"/>
</dbReference>
<dbReference type="RefSeq" id="WP_138327762.1">
    <property type="nucleotide sequence ID" value="NZ_VCDI01000010.1"/>
</dbReference>
<accession>A0A5R9IZB3</accession>
<dbReference type="OrthoDB" id="174925at2"/>
<protein>
    <submittedName>
        <fullName evidence="3">Glycosyltransferase</fullName>
    </submittedName>
</protein>
<dbReference type="InterPro" id="IPR029063">
    <property type="entry name" value="SAM-dependent_MTases_sf"/>
</dbReference>
<dbReference type="Pfam" id="PF13692">
    <property type="entry name" value="Glyco_trans_1_4"/>
    <property type="match status" value="1"/>
</dbReference>
<dbReference type="Gene3D" id="3.90.550.10">
    <property type="entry name" value="Spore Coat Polysaccharide Biosynthesis Protein SpsA, Chain A"/>
    <property type="match status" value="1"/>
</dbReference>
<dbReference type="Pfam" id="PF13578">
    <property type="entry name" value="Methyltransf_24"/>
    <property type="match status" value="1"/>
</dbReference>
<dbReference type="Gene3D" id="3.40.50.2000">
    <property type="entry name" value="Glycogen Phosphorylase B"/>
    <property type="match status" value="1"/>
</dbReference>
<dbReference type="EMBL" id="VCDI01000010">
    <property type="protein sequence ID" value="TLU70820.1"/>
    <property type="molecule type" value="Genomic_DNA"/>
</dbReference>
<dbReference type="InterPro" id="IPR001173">
    <property type="entry name" value="Glyco_trans_2-like"/>
</dbReference>
<dbReference type="PANTHER" id="PTHR43685:SF2">
    <property type="entry name" value="GLYCOSYLTRANSFERASE 2-LIKE DOMAIN-CONTAINING PROTEIN"/>
    <property type="match status" value="1"/>
</dbReference>
<dbReference type="PANTHER" id="PTHR43685">
    <property type="entry name" value="GLYCOSYLTRANSFERASE"/>
    <property type="match status" value="1"/>
</dbReference>
<dbReference type="Gene3D" id="3.40.50.150">
    <property type="entry name" value="Vaccinia Virus protein VP39"/>
    <property type="match status" value="1"/>
</dbReference>
<sequence>MTSPDPGRLPDLLSPGLEPWFRRPSRLGVDSAWYGHLPFAQWIVRAAQPGLLVELGTHAGVSYAGFCDAVLAEGLPTRCFAIDSWTGDEHAGFYGEDIYADLARYHARHYGGFSRLLRCRFDEARDDFPDGSIDLLHIDGRHRLEDVGHDFTHWLPKLSERAIVLLHDTNVREGDFGVWRFWEQQRRSYPSFEFLHAHGLGVLAVGPQAPASVLQLCATSGSRDAALLRERFALLGERWEVDAALSSGQQHAKVIALGEQVQQADQYIRYQAIEFGLLRSALANEKVARHQAELDRDRQLETAAKQIEAVRQSLTTQCNDAQEQARLAEAERDALRDALHDVHELVEAGRLRAQADLAAARASYNRALAAVEQHRLEAGIIRSSLSWRLTGPLRRIVDTLRPRPAPLAISPVAPAMAHDADAGAAWEQADAGPLEEVGAMPAEAAFAEPPSTEPRSDETVPGEPELVEAECGETPDASVVVRPRRAIAHILFVIGEPGTPGATYRCRRNAAACRAAGYTTETVDLYDVNPENLARADLLVVWRAAMSPHIETMFRLAREAGTRIAFDIDDLMTRPDLARIEIIDGIRTIGTTESATRGYFEGMLRTLHGADFCVTTTAELATELRLQCDVAHVLPNVFEEETLRRARYALRRRQETGDDGVLRLGYAGGTRTHQRDFAAAAPALARVLRSRPQAMLVLFREAGNKNGLLQMDEFLEFEGLEERIEWRDMVPLDTLPEELARFDISLCPLEVGNVFCEAKSELKYFEAALAGVCTVASPTGSYRRAIRDGITGFLAADDATWEAALLRLIDEPGLRRTIATSAYHDVLWRFGPWRQAELAAILVGGLAPSRAGDAQVARCIELGLRRGDYLARGVPEIPPSELLFSHDALGEADVTVVMTSYNYAAHILEALDSVRAQTLETIDLAIVDDGSSDESVPLVLEWAKLHRNRFNRIRILRTLGNAGLGGARNVVFDAAETQWLMALDSDNRLLPEACETLLRAVREQPRAAFAYPRLRQFGDSDAIMGEHPFEPWRLQVGNYIDAMAMIAKWAWAAAGGYYVRRNAMGWEDFDLWLNLVELGQFGVAVPEVLAEYRVHASSMVNAITEQAANKQEMVAFVEERHSWLRLRTRTARQRVT</sequence>
<proteinExistence type="predicted"/>
<evidence type="ECO:0000313" key="3">
    <source>
        <dbReference type="EMBL" id="TLU70820.1"/>
    </source>
</evidence>
<keyword evidence="3" id="KW-0808">Transferase</keyword>
<keyword evidence="4" id="KW-1185">Reference proteome</keyword>
<evidence type="ECO:0000256" key="1">
    <source>
        <dbReference type="SAM" id="Coils"/>
    </source>
</evidence>
<dbReference type="InterPro" id="IPR029044">
    <property type="entry name" value="Nucleotide-diphossugar_trans"/>
</dbReference>
<evidence type="ECO:0000259" key="2">
    <source>
        <dbReference type="Pfam" id="PF00535"/>
    </source>
</evidence>
<dbReference type="SUPFAM" id="SSF53448">
    <property type="entry name" value="Nucleotide-diphospho-sugar transferases"/>
    <property type="match status" value="1"/>
</dbReference>
<gene>
    <name evidence="3" type="ORF">FE263_19730</name>
</gene>
<dbReference type="InterPro" id="IPR050834">
    <property type="entry name" value="Glycosyltransf_2"/>
</dbReference>
<dbReference type="Pfam" id="PF00535">
    <property type="entry name" value="Glycos_transf_2"/>
    <property type="match status" value="1"/>
</dbReference>
<keyword evidence="1" id="KW-0175">Coiled coil</keyword>
<comment type="caution">
    <text evidence="3">The sequence shown here is derived from an EMBL/GenBank/DDBJ whole genome shotgun (WGS) entry which is preliminary data.</text>
</comment>
<dbReference type="GO" id="GO:0044010">
    <property type="term" value="P:single-species biofilm formation"/>
    <property type="evidence" value="ECO:0007669"/>
    <property type="project" value="TreeGrafter"/>
</dbReference>
<dbReference type="SUPFAM" id="SSF53335">
    <property type="entry name" value="S-adenosyl-L-methionine-dependent methyltransferases"/>
    <property type="match status" value="1"/>
</dbReference>
<dbReference type="SUPFAM" id="SSF53756">
    <property type="entry name" value="UDP-Glycosyltransferase/glycogen phosphorylase"/>
    <property type="match status" value="1"/>
</dbReference>
<dbReference type="AlphaFoldDB" id="A0A5R9IZB3"/>
<name>A0A5R9IZB3_9PROT</name>
<evidence type="ECO:0000313" key="4">
    <source>
        <dbReference type="Proteomes" id="UP000305654"/>
    </source>
</evidence>
<reference evidence="3 4" key="1">
    <citation type="submission" date="2019-05" db="EMBL/GenBank/DDBJ databases">
        <authorList>
            <person name="Pankratov T."/>
            <person name="Grouzdev D."/>
        </authorList>
    </citation>
    <scope>NUCLEOTIDE SEQUENCE [LARGE SCALE GENOMIC DNA]</scope>
    <source>
        <strain evidence="3 4">KEBCLARHB70R</strain>
    </source>
</reference>